<gene>
    <name evidence="1" type="ORF">EV420DRAFT_1684277</name>
</gene>
<comment type="caution">
    <text evidence="1">The sequence shown here is derived from an EMBL/GenBank/DDBJ whole genome shotgun (WGS) entry which is preliminary data.</text>
</comment>
<dbReference type="GO" id="GO:0004112">
    <property type="term" value="F:cyclic-nucleotide phosphodiesterase activity"/>
    <property type="evidence" value="ECO:0007669"/>
    <property type="project" value="InterPro"/>
</dbReference>
<dbReference type="Pfam" id="PF07823">
    <property type="entry name" value="CPDase"/>
    <property type="match status" value="1"/>
</dbReference>
<proteinExistence type="predicted"/>
<feature type="non-terminal residue" evidence="1">
    <location>
        <position position="109"/>
    </location>
</feature>
<dbReference type="InterPro" id="IPR012386">
    <property type="entry name" value="Cyclic-nucl_3Pdiesterase"/>
</dbReference>
<protein>
    <submittedName>
        <fullName evidence="1">Uncharacterized protein</fullName>
    </submittedName>
</protein>
<dbReference type="Proteomes" id="UP001175211">
    <property type="component" value="Unassembled WGS sequence"/>
</dbReference>
<dbReference type="RefSeq" id="XP_060338041.1">
    <property type="nucleotide sequence ID" value="XM_060479257.1"/>
</dbReference>
<reference evidence="1" key="1">
    <citation type="submission" date="2023-06" db="EMBL/GenBank/DDBJ databases">
        <authorList>
            <consortium name="Lawrence Berkeley National Laboratory"/>
            <person name="Ahrendt S."/>
            <person name="Sahu N."/>
            <person name="Indic B."/>
            <person name="Wong-Bajracharya J."/>
            <person name="Merenyi Z."/>
            <person name="Ke H.-M."/>
            <person name="Monk M."/>
            <person name="Kocsube S."/>
            <person name="Drula E."/>
            <person name="Lipzen A."/>
            <person name="Balint B."/>
            <person name="Henrissat B."/>
            <person name="Andreopoulos B."/>
            <person name="Martin F.M."/>
            <person name="Harder C.B."/>
            <person name="Rigling D."/>
            <person name="Ford K.L."/>
            <person name="Foster G.D."/>
            <person name="Pangilinan J."/>
            <person name="Papanicolaou A."/>
            <person name="Barry K."/>
            <person name="LaButti K."/>
            <person name="Viragh M."/>
            <person name="Koriabine M."/>
            <person name="Yan M."/>
            <person name="Riley R."/>
            <person name="Champramary S."/>
            <person name="Plett K.L."/>
            <person name="Tsai I.J."/>
            <person name="Slot J."/>
            <person name="Sipos G."/>
            <person name="Plett J."/>
            <person name="Nagy L.G."/>
            <person name="Grigoriev I.V."/>
        </authorList>
    </citation>
    <scope>NUCLEOTIDE SEQUENCE</scope>
    <source>
        <strain evidence="1">CCBAS 213</strain>
    </source>
</reference>
<sequence>GDTYLSTLIIKLSKPRQLKHLHGAITNYLDDLNTEWKSHNFPHMSVFYVDEPQEHLKLEEGLKDYKQMRTFGDSGDLDLHSRFTGTEVWLVDCMCSVRQWKVIGKRSLS</sequence>
<keyword evidence="2" id="KW-1185">Reference proteome</keyword>
<evidence type="ECO:0000313" key="1">
    <source>
        <dbReference type="EMBL" id="KAK0467766.1"/>
    </source>
</evidence>
<dbReference type="EMBL" id="JAUEPS010000002">
    <property type="protein sequence ID" value="KAK0467766.1"/>
    <property type="molecule type" value="Genomic_DNA"/>
</dbReference>
<accession>A0AA39NLE5</accession>
<dbReference type="SUPFAM" id="SSF55144">
    <property type="entry name" value="LigT-like"/>
    <property type="match status" value="1"/>
</dbReference>
<dbReference type="Gene3D" id="3.90.1140.10">
    <property type="entry name" value="Cyclic phosphodiesterase"/>
    <property type="match status" value="1"/>
</dbReference>
<evidence type="ECO:0000313" key="2">
    <source>
        <dbReference type="Proteomes" id="UP001175211"/>
    </source>
</evidence>
<dbReference type="InterPro" id="IPR009097">
    <property type="entry name" value="Cyclic_Pdiesterase"/>
</dbReference>
<dbReference type="AlphaFoldDB" id="A0AA39NLE5"/>
<name>A0AA39NLE5_ARMTA</name>
<organism evidence="1 2">
    <name type="scientific">Armillaria tabescens</name>
    <name type="common">Ringless honey mushroom</name>
    <name type="synonym">Agaricus tabescens</name>
    <dbReference type="NCBI Taxonomy" id="1929756"/>
    <lineage>
        <taxon>Eukaryota</taxon>
        <taxon>Fungi</taxon>
        <taxon>Dikarya</taxon>
        <taxon>Basidiomycota</taxon>
        <taxon>Agaricomycotina</taxon>
        <taxon>Agaricomycetes</taxon>
        <taxon>Agaricomycetidae</taxon>
        <taxon>Agaricales</taxon>
        <taxon>Marasmiineae</taxon>
        <taxon>Physalacriaceae</taxon>
        <taxon>Desarmillaria</taxon>
    </lineage>
</organism>
<feature type="non-terminal residue" evidence="1">
    <location>
        <position position="1"/>
    </location>
</feature>
<dbReference type="GeneID" id="85362805"/>